<dbReference type="PANTHER" id="PTHR12677">
    <property type="entry name" value="GOLGI APPARATUS MEMBRANE PROTEIN TVP38-RELATED"/>
    <property type="match status" value="1"/>
</dbReference>
<comment type="subcellular location">
    <subcellularLocation>
        <location evidence="1 7">Cell membrane</location>
        <topology evidence="1 7">Multi-pass membrane protein</topology>
    </subcellularLocation>
</comment>
<proteinExistence type="inferred from homology"/>
<keyword evidence="4 7" id="KW-0812">Transmembrane</keyword>
<keyword evidence="3 7" id="KW-1003">Cell membrane</keyword>
<keyword evidence="6 7" id="KW-0472">Membrane</keyword>
<evidence type="ECO:0000259" key="8">
    <source>
        <dbReference type="Pfam" id="PF09335"/>
    </source>
</evidence>
<dbReference type="AlphaFoldDB" id="A0A660CDY1"/>
<feature type="transmembrane region" description="Helical" evidence="7">
    <location>
        <begin position="74"/>
        <end position="103"/>
    </location>
</feature>
<dbReference type="EMBL" id="VLJV01000001">
    <property type="protein sequence ID" value="TWH19095.1"/>
    <property type="molecule type" value="Genomic_DNA"/>
</dbReference>
<evidence type="ECO:0000256" key="5">
    <source>
        <dbReference type="ARBA" id="ARBA00022989"/>
    </source>
</evidence>
<dbReference type="InterPro" id="IPR032816">
    <property type="entry name" value="VTT_dom"/>
</dbReference>
<evidence type="ECO:0000256" key="3">
    <source>
        <dbReference type="ARBA" id="ARBA00022475"/>
    </source>
</evidence>
<feature type="transmembrane region" description="Helical" evidence="7">
    <location>
        <begin position="159"/>
        <end position="181"/>
    </location>
</feature>
<name>A0A660CDY1_9PSEU</name>
<evidence type="ECO:0000256" key="4">
    <source>
        <dbReference type="ARBA" id="ARBA00022692"/>
    </source>
</evidence>
<evidence type="ECO:0000256" key="6">
    <source>
        <dbReference type="ARBA" id="ARBA00023136"/>
    </source>
</evidence>
<dbReference type="Pfam" id="PF09335">
    <property type="entry name" value="VTT_dom"/>
    <property type="match status" value="1"/>
</dbReference>
<evidence type="ECO:0000256" key="7">
    <source>
        <dbReference type="RuleBase" id="RU366058"/>
    </source>
</evidence>
<feature type="transmembrane region" description="Helical" evidence="7">
    <location>
        <begin position="42"/>
        <end position="62"/>
    </location>
</feature>
<comment type="similarity">
    <text evidence="2 7">Belongs to the TVP38/TMEM64 family.</text>
</comment>
<protein>
    <recommendedName>
        <fullName evidence="7">TVP38/TMEM64 family membrane protein</fullName>
    </recommendedName>
</protein>
<comment type="caution">
    <text evidence="9">The sequence shown here is derived from an EMBL/GenBank/DDBJ whole genome shotgun (WGS) entry which is preliminary data.</text>
</comment>
<reference evidence="9 10" key="1">
    <citation type="submission" date="2019-07" db="EMBL/GenBank/DDBJ databases">
        <title>R&amp;d 2014.</title>
        <authorList>
            <person name="Klenk H.-P."/>
        </authorList>
    </citation>
    <scope>NUCLEOTIDE SEQUENCE [LARGE SCALE GENOMIC DNA]</scope>
    <source>
        <strain evidence="9 10">DSM 43194</strain>
    </source>
</reference>
<feature type="transmembrane region" description="Helical" evidence="7">
    <location>
        <begin position="187"/>
        <end position="205"/>
    </location>
</feature>
<organism evidence="9 10">
    <name type="scientific">Prauserella rugosa</name>
    <dbReference type="NCBI Taxonomy" id="43354"/>
    <lineage>
        <taxon>Bacteria</taxon>
        <taxon>Bacillati</taxon>
        <taxon>Actinomycetota</taxon>
        <taxon>Actinomycetes</taxon>
        <taxon>Pseudonocardiales</taxon>
        <taxon>Pseudonocardiaceae</taxon>
        <taxon>Prauserella</taxon>
    </lineage>
</organism>
<keyword evidence="10" id="KW-1185">Reference proteome</keyword>
<keyword evidence="5 7" id="KW-1133">Transmembrane helix</keyword>
<feature type="domain" description="VTT" evidence="8">
    <location>
        <begin position="62"/>
        <end position="179"/>
    </location>
</feature>
<sequence>MDDVPRRTKLLIGLLCLAGLVVAALLLPVPSPAELRAWADDAGAGAAWLFLLAYAVCTIAPIPRTVFNLAAGLLLGELLGIGVAVTATVLSGLLGFLLARALGQEFVTRNMHRTPVRAVNARLAAGGMLAVASLRLIPVVPFAPLSYCCGVSSIRLRPYLVGTALGSLPGTVAVVVLGDALTGDTPPALLVCYAVFAGLGALGLLKVIRSGGPANAQVADADPQPEGAVE</sequence>
<dbReference type="PANTHER" id="PTHR12677:SF59">
    <property type="entry name" value="GOLGI APPARATUS MEMBRANE PROTEIN TVP38-RELATED"/>
    <property type="match status" value="1"/>
</dbReference>
<evidence type="ECO:0000256" key="1">
    <source>
        <dbReference type="ARBA" id="ARBA00004651"/>
    </source>
</evidence>
<gene>
    <name evidence="9" type="ORF">JD82_00917</name>
</gene>
<dbReference type="InterPro" id="IPR015414">
    <property type="entry name" value="TMEM64"/>
</dbReference>
<accession>A0A660CDY1</accession>
<dbReference type="Proteomes" id="UP000317303">
    <property type="component" value="Unassembled WGS sequence"/>
</dbReference>
<evidence type="ECO:0000313" key="10">
    <source>
        <dbReference type="Proteomes" id="UP000317303"/>
    </source>
</evidence>
<evidence type="ECO:0000256" key="2">
    <source>
        <dbReference type="ARBA" id="ARBA00008640"/>
    </source>
</evidence>
<evidence type="ECO:0000313" key="9">
    <source>
        <dbReference type="EMBL" id="TWH19095.1"/>
    </source>
</evidence>
<feature type="transmembrane region" description="Helical" evidence="7">
    <location>
        <begin position="123"/>
        <end position="147"/>
    </location>
</feature>
<dbReference type="GO" id="GO:0005886">
    <property type="term" value="C:plasma membrane"/>
    <property type="evidence" value="ECO:0007669"/>
    <property type="project" value="UniProtKB-SubCell"/>
</dbReference>